<dbReference type="Proteomes" id="UP000617628">
    <property type="component" value="Unassembled WGS sequence"/>
</dbReference>
<feature type="region of interest" description="Disordered" evidence="1">
    <location>
        <begin position="45"/>
        <end position="67"/>
    </location>
</feature>
<keyword evidence="3" id="KW-1185">Reference proteome</keyword>
<organism evidence="2 3">
    <name type="scientific">Pelagicoccus mobilis</name>
    <dbReference type="NCBI Taxonomy" id="415221"/>
    <lineage>
        <taxon>Bacteria</taxon>
        <taxon>Pseudomonadati</taxon>
        <taxon>Verrucomicrobiota</taxon>
        <taxon>Opitutia</taxon>
        <taxon>Puniceicoccales</taxon>
        <taxon>Pelagicoccaceae</taxon>
        <taxon>Pelagicoccus</taxon>
    </lineage>
</organism>
<dbReference type="PANTHER" id="PTHR36508:SF1">
    <property type="entry name" value="PROTEIN SLYX"/>
    <property type="match status" value="1"/>
</dbReference>
<protein>
    <submittedName>
        <fullName evidence="2">SlyX family protein</fullName>
    </submittedName>
</protein>
<comment type="caution">
    <text evidence="2">The sequence shown here is derived from an EMBL/GenBank/DDBJ whole genome shotgun (WGS) entry which is preliminary data.</text>
</comment>
<gene>
    <name evidence="2" type="ORF">JIN87_16155</name>
</gene>
<dbReference type="PANTHER" id="PTHR36508">
    <property type="entry name" value="PROTEIN SLYX"/>
    <property type="match status" value="1"/>
</dbReference>
<reference evidence="2" key="1">
    <citation type="submission" date="2021-01" db="EMBL/GenBank/DDBJ databases">
        <title>Modified the classification status of verrucomicrobia.</title>
        <authorList>
            <person name="Feng X."/>
        </authorList>
    </citation>
    <scope>NUCLEOTIDE SEQUENCE</scope>
    <source>
        <strain evidence="2">KCTC 13126</strain>
    </source>
</reference>
<evidence type="ECO:0000313" key="3">
    <source>
        <dbReference type="Proteomes" id="UP000617628"/>
    </source>
</evidence>
<name>A0A934RZW6_9BACT</name>
<evidence type="ECO:0000313" key="2">
    <source>
        <dbReference type="EMBL" id="MBK1878414.1"/>
    </source>
</evidence>
<dbReference type="AlphaFoldDB" id="A0A934RZW6"/>
<accession>A0A934RZW6</accession>
<dbReference type="RefSeq" id="WP_378923936.1">
    <property type="nucleotide sequence ID" value="NZ_JBHLTO010000001.1"/>
</dbReference>
<dbReference type="EMBL" id="JAENIL010000030">
    <property type="protein sequence ID" value="MBK1878414.1"/>
    <property type="molecule type" value="Genomic_DNA"/>
</dbReference>
<dbReference type="InterPro" id="IPR007236">
    <property type="entry name" value="SlyX"/>
</dbReference>
<sequence length="67" mass="7826">MSESQIQDLQIKQAFLERHIEEQDRVIYGLQTELEKLRAEVRKLAERADSQSGSNNEMPADEKPPHY</sequence>
<evidence type="ECO:0000256" key="1">
    <source>
        <dbReference type="SAM" id="MobiDB-lite"/>
    </source>
</evidence>
<dbReference type="Pfam" id="PF04102">
    <property type="entry name" value="SlyX"/>
    <property type="match status" value="1"/>
</dbReference>
<proteinExistence type="predicted"/>